<dbReference type="AlphaFoldDB" id="A0A060SJK6"/>
<dbReference type="Proteomes" id="UP000029665">
    <property type="component" value="Unassembled WGS sequence"/>
</dbReference>
<reference evidence="1" key="1">
    <citation type="submission" date="2014-01" db="EMBL/GenBank/DDBJ databases">
        <title>The genome of the white-rot fungus Pycnoporus cinnabarinus: a basidiomycete model with a versatile arsenal for lignocellulosic biomass breakdown.</title>
        <authorList>
            <person name="Levasseur A."/>
            <person name="Lomascolo A."/>
            <person name="Ruiz-Duenas F.J."/>
            <person name="Uzan E."/>
            <person name="Piumi F."/>
            <person name="Kues U."/>
            <person name="Ram A.F.J."/>
            <person name="Murat C."/>
            <person name="Haon M."/>
            <person name="Benoit I."/>
            <person name="Arfi Y."/>
            <person name="Chevret D."/>
            <person name="Drula E."/>
            <person name="Kwon M.J."/>
            <person name="Gouret P."/>
            <person name="Lesage-Meessen L."/>
            <person name="Lombard V."/>
            <person name="Mariette J."/>
            <person name="Noirot C."/>
            <person name="Park J."/>
            <person name="Patyshakuliyeva A."/>
            <person name="Wieneger R.A.B."/>
            <person name="Wosten H.A.B."/>
            <person name="Martin F."/>
            <person name="Coutinho P.M."/>
            <person name="de Vries R."/>
            <person name="Martinez A.T."/>
            <person name="Klopp C."/>
            <person name="Pontarotti P."/>
            <person name="Henrissat B."/>
            <person name="Record E."/>
        </authorList>
    </citation>
    <scope>NUCLEOTIDE SEQUENCE [LARGE SCALE GENOMIC DNA]</scope>
    <source>
        <strain evidence="1">BRFM137</strain>
    </source>
</reference>
<sequence>MSLDAAKVPATYANKDLDFICTVLQQVLGTQLPAHEDIKEIFKALAHGPFLTPISSISPHFSQRPIVPSHIKTLTAHLLGEDMRKDYPAFLFGLVKWMYGENLLWVTLILPDIILNILPPPFWSLSILKDNLNDRALLALNEDQAAITWITYISQVYQHLLYPGGQYRAPPLNDPSLKNFINESRKNYMGGNFAKISGIYSLWHPKVLPLFGQAIAATFGKNFIKMSMLTGLANSNIWPMCTCLEAGLAQLQPFAELPWRQDLSMVHPSTKETVSLSPKSTYAFNLEMLKKKAQNGFVFSWLLSSTSIKDARTQTQHILKSLEDAQPESLPPHLVHVLMWIRTTWILCSLGMRIINAGSHFPSDSCILWMRINGCFGLGFFSLNSTKNFKDRFQQFTNLMQPPECPSLVQLPFG</sequence>
<comment type="caution">
    <text evidence="1">The sequence shown here is derived from an EMBL/GenBank/DDBJ whole genome shotgun (WGS) entry which is preliminary data.</text>
</comment>
<proteinExistence type="predicted"/>
<dbReference type="HOGENOM" id="CLU_664182_0_0_1"/>
<protein>
    <submittedName>
        <fullName evidence="1">Uncharacterized protein</fullName>
    </submittedName>
</protein>
<name>A0A060SJK6_PYCCI</name>
<gene>
    <name evidence="1" type="ORF">BN946_scf184313.g1</name>
</gene>
<evidence type="ECO:0000313" key="1">
    <source>
        <dbReference type="EMBL" id="CDO74687.1"/>
    </source>
</evidence>
<evidence type="ECO:0000313" key="2">
    <source>
        <dbReference type="Proteomes" id="UP000029665"/>
    </source>
</evidence>
<accession>A0A060SJK6</accession>
<dbReference type="EMBL" id="CCBP010000205">
    <property type="protein sequence ID" value="CDO74687.1"/>
    <property type="molecule type" value="Genomic_DNA"/>
</dbReference>
<keyword evidence="2" id="KW-1185">Reference proteome</keyword>
<dbReference type="OrthoDB" id="2755294at2759"/>
<organism evidence="1 2">
    <name type="scientific">Pycnoporus cinnabarinus</name>
    <name type="common">Cinnabar-red polypore</name>
    <name type="synonym">Trametes cinnabarina</name>
    <dbReference type="NCBI Taxonomy" id="5643"/>
    <lineage>
        <taxon>Eukaryota</taxon>
        <taxon>Fungi</taxon>
        <taxon>Dikarya</taxon>
        <taxon>Basidiomycota</taxon>
        <taxon>Agaricomycotina</taxon>
        <taxon>Agaricomycetes</taxon>
        <taxon>Polyporales</taxon>
        <taxon>Polyporaceae</taxon>
        <taxon>Trametes</taxon>
    </lineage>
</organism>